<sequence>MCLKEREQLAVSPHPPAYFRKLQPVDVLRGGGLGFEGDHHYRSLRASEVMGVRKIANVVEHAAEGRGDTLRGEERVEIQSTGSDGGCSSRPATQDHGGGKAYKKEEPALQQQRPYSSPGRRREHNVLALRVSVKRTHFRALGALAPMRQRRRRCHWWQNGRGDGEMAHHMRAPFAGWHMRPCKGAILDSQDQARANSRCWSPQHSRRIVPIPAGDTGRRTRGTTGQHTQHNRSNIQGYMRTSHPHWERASFMTSATTPSAGDTGQHRRCHGRYQPVAERPPNAAAASVSHLEASLYQHKQRSPAVPCPGQGACGRAGSEAPIAIRLAG</sequence>
<feature type="region of interest" description="Disordered" evidence="1">
    <location>
        <begin position="197"/>
        <end position="231"/>
    </location>
</feature>
<dbReference type="Proteomes" id="UP000054321">
    <property type="component" value="Unassembled WGS sequence"/>
</dbReference>
<feature type="compositionally biased region" description="Basic and acidic residues" evidence="1">
    <location>
        <begin position="65"/>
        <end position="77"/>
    </location>
</feature>
<protein>
    <submittedName>
        <fullName evidence="2">Uncharacterized protein</fullName>
    </submittedName>
</protein>
<reference evidence="3" key="2">
    <citation type="submission" date="2015-01" db="EMBL/GenBank/DDBJ databases">
        <title>Evolutionary Origins and Diversification of the Mycorrhizal Mutualists.</title>
        <authorList>
            <consortium name="DOE Joint Genome Institute"/>
            <consortium name="Mycorrhizal Genomics Consortium"/>
            <person name="Kohler A."/>
            <person name="Kuo A."/>
            <person name="Nagy L.G."/>
            <person name="Floudas D."/>
            <person name="Copeland A."/>
            <person name="Barry K.W."/>
            <person name="Cichocki N."/>
            <person name="Veneault-Fourrey C."/>
            <person name="LaButti K."/>
            <person name="Lindquist E.A."/>
            <person name="Lipzen A."/>
            <person name="Lundell T."/>
            <person name="Morin E."/>
            <person name="Murat C."/>
            <person name="Riley R."/>
            <person name="Ohm R."/>
            <person name="Sun H."/>
            <person name="Tunlid A."/>
            <person name="Henrissat B."/>
            <person name="Grigoriev I.V."/>
            <person name="Hibbett D.S."/>
            <person name="Martin F."/>
        </authorList>
    </citation>
    <scope>NUCLEOTIDE SEQUENCE [LARGE SCALE GENOMIC DNA]</scope>
    <source>
        <strain evidence="3">Zn</strain>
    </source>
</reference>
<dbReference type="AlphaFoldDB" id="A0A0C3D8I9"/>
<evidence type="ECO:0000313" key="3">
    <source>
        <dbReference type="Proteomes" id="UP000054321"/>
    </source>
</evidence>
<reference evidence="2 3" key="1">
    <citation type="submission" date="2014-04" db="EMBL/GenBank/DDBJ databases">
        <authorList>
            <consortium name="DOE Joint Genome Institute"/>
            <person name="Kuo A."/>
            <person name="Martino E."/>
            <person name="Perotto S."/>
            <person name="Kohler A."/>
            <person name="Nagy L.G."/>
            <person name="Floudas D."/>
            <person name="Copeland A."/>
            <person name="Barry K.W."/>
            <person name="Cichocki N."/>
            <person name="Veneault-Fourrey C."/>
            <person name="LaButti K."/>
            <person name="Lindquist E.A."/>
            <person name="Lipzen A."/>
            <person name="Lundell T."/>
            <person name="Morin E."/>
            <person name="Murat C."/>
            <person name="Sun H."/>
            <person name="Tunlid A."/>
            <person name="Henrissat B."/>
            <person name="Grigoriev I.V."/>
            <person name="Hibbett D.S."/>
            <person name="Martin F."/>
            <person name="Nordberg H.P."/>
            <person name="Cantor M.N."/>
            <person name="Hua S.X."/>
        </authorList>
    </citation>
    <scope>NUCLEOTIDE SEQUENCE [LARGE SCALE GENOMIC DNA]</scope>
    <source>
        <strain evidence="2 3">Zn</strain>
    </source>
</reference>
<name>A0A0C3D8I9_OIDMZ</name>
<evidence type="ECO:0000313" key="2">
    <source>
        <dbReference type="EMBL" id="KIN07609.1"/>
    </source>
</evidence>
<dbReference type="HOGENOM" id="CLU_847583_0_0_1"/>
<gene>
    <name evidence="2" type="ORF">OIDMADRAFT_22478</name>
</gene>
<keyword evidence="3" id="KW-1185">Reference proteome</keyword>
<feature type="region of interest" description="Disordered" evidence="1">
    <location>
        <begin position="65"/>
        <end position="124"/>
    </location>
</feature>
<proteinExistence type="predicted"/>
<dbReference type="InParanoid" id="A0A0C3D8I9"/>
<accession>A0A0C3D8I9</accession>
<organism evidence="2 3">
    <name type="scientific">Oidiodendron maius (strain Zn)</name>
    <dbReference type="NCBI Taxonomy" id="913774"/>
    <lineage>
        <taxon>Eukaryota</taxon>
        <taxon>Fungi</taxon>
        <taxon>Dikarya</taxon>
        <taxon>Ascomycota</taxon>
        <taxon>Pezizomycotina</taxon>
        <taxon>Leotiomycetes</taxon>
        <taxon>Leotiomycetes incertae sedis</taxon>
        <taxon>Myxotrichaceae</taxon>
        <taxon>Oidiodendron</taxon>
    </lineage>
</organism>
<dbReference type="EMBL" id="KN832870">
    <property type="protein sequence ID" value="KIN07609.1"/>
    <property type="molecule type" value="Genomic_DNA"/>
</dbReference>
<evidence type="ECO:0000256" key="1">
    <source>
        <dbReference type="SAM" id="MobiDB-lite"/>
    </source>
</evidence>